<evidence type="ECO:0000259" key="2">
    <source>
        <dbReference type="Pfam" id="PF13649"/>
    </source>
</evidence>
<name>A0A1H7URE8_9BACT</name>
<keyword evidence="1 3" id="KW-0808">Transferase</keyword>
<dbReference type="RefSeq" id="WP_093881970.1">
    <property type="nucleotide sequence ID" value="NZ_FOBS01000002.1"/>
</dbReference>
<dbReference type="Gene3D" id="3.40.50.150">
    <property type="entry name" value="Vaccinia Virus protein VP39"/>
    <property type="match status" value="1"/>
</dbReference>
<dbReference type="SUPFAM" id="SSF53335">
    <property type="entry name" value="S-adenosyl-L-methionine-dependent methyltransferases"/>
    <property type="match status" value="1"/>
</dbReference>
<dbReference type="InterPro" id="IPR029063">
    <property type="entry name" value="SAM-dependent_MTases_sf"/>
</dbReference>
<dbReference type="InterPro" id="IPR041698">
    <property type="entry name" value="Methyltransf_25"/>
</dbReference>
<sequence>MFEALEKINERPEPFQFYTASALWTDVHTSKQMLSFHLNEAIDVSSRNAEFINRSVEWIASEFNIGRETTIADFGCGPGLYAARLAKRGANVTGIDFSKRSIEYAKEFAAREQLKINYVNQNYLEFDTEDEFDLVLMIMCDFCALSPTQRKEILSKYHKILKPSGSVLLDVYSISAFEQREEAATYEVNQLNGFWSPNKYYGFLNTFKYDKEKVMLDKYTIVESERTRQVYNWLQYFAPGDLEREFVDAGLYVKGIYSDVAGTPYNPKSGEFAVIVNKA</sequence>
<dbReference type="GO" id="GO:0032259">
    <property type="term" value="P:methylation"/>
    <property type="evidence" value="ECO:0007669"/>
    <property type="project" value="UniProtKB-KW"/>
</dbReference>
<dbReference type="Proteomes" id="UP000198744">
    <property type="component" value="Unassembled WGS sequence"/>
</dbReference>
<keyword evidence="3" id="KW-0489">Methyltransferase</keyword>
<dbReference type="Gene3D" id="2.20.25.110">
    <property type="entry name" value="S-adenosyl-L-methionine-dependent methyltransferases"/>
    <property type="match status" value="1"/>
</dbReference>
<dbReference type="GO" id="GO:0008168">
    <property type="term" value="F:methyltransferase activity"/>
    <property type="evidence" value="ECO:0007669"/>
    <property type="project" value="UniProtKB-KW"/>
</dbReference>
<organism evidence="3 4">
    <name type="scientific">Syntrophus gentianae</name>
    <dbReference type="NCBI Taxonomy" id="43775"/>
    <lineage>
        <taxon>Bacteria</taxon>
        <taxon>Pseudomonadati</taxon>
        <taxon>Thermodesulfobacteriota</taxon>
        <taxon>Syntrophia</taxon>
        <taxon>Syntrophales</taxon>
        <taxon>Syntrophaceae</taxon>
        <taxon>Syntrophus</taxon>
    </lineage>
</organism>
<evidence type="ECO:0000313" key="3">
    <source>
        <dbReference type="EMBL" id="SEL99238.1"/>
    </source>
</evidence>
<dbReference type="AlphaFoldDB" id="A0A1H7URE8"/>
<dbReference type="Pfam" id="PF13649">
    <property type="entry name" value="Methyltransf_25"/>
    <property type="match status" value="1"/>
</dbReference>
<evidence type="ECO:0000313" key="4">
    <source>
        <dbReference type="Proteomes" id="UP000198744"/>
    </source>
</evidence>
<keyword evidence="4" id="KW-1185">Reference proteome</keyword>
<protein>
    <submittedName>
        <fullName evidence="3">Methyltransferase domain-containing protein</fullName>
    </submittedName>
</protein>
<gene>
    <name evidence="3" type="ORF">SAMN04489760_10238</name>
</gene>
<dbReference type="STRING" id="43775.SAMN04489760_10238"/>
<evidence type="ECO:0000256" key="1">
    <source>
        <dbReference type="ARBA" id="ARBA00022679"/>
    </source>
</evidence>
<dbReference type="CDD" id="cd02440">
    <property type="entry name" value="AdoMet_MTases"/>
    <property type="match status" value="1"/>
</dbReference>
<dbReference type="OrthoDB" id="5522265at2"/>
<feature type="domain" description="Methyltransferase" evidence="2">
    <location>
        <begin position="71"/>
        <end position="165"/>
    </location>
</feature>
<reference evidence="3 4" key="1">
    <citation type="submission" date="2016-10" db="EMBL/GenBank/DDBJ databases">
        <authorList>
            <person name="de Groot N.N."/>
        </authorList>
    </citation>
    <scope>NUCLEOTIDE SEQUENCE [LARGE SCALE GENOMIC DNA]</scope>
    <source>
        <strain evidence="3 4">DSM 8423</strain>
    </source>
</reference>
<dbReference type="EMBL" id="FOBS01000002">
    <property type="protein sequence ID" value="SEL99238.1"/>
    <property type="molecule type" value="Genomic_DNA"/>
</dbReference>
<accession>A0A1H7URE8</accession>
<proteinExistence type="predicted"/>
<dbReference type="PANTHER" id="PTHR43861">
    <property type="entry name" value="TRANS-ACONITATE 2-METHYLTRANSFERASE-RELATED"/>
    <property type="match status" value="1"/>
</dbReference>